<dbReference type="SUPFAM" id="SSF48264">
    <property type="entry name" value="Cytochrome P450"/>
    <property type="match status" value="1"/>
</dbReference>
<dbReference type="GO" id="GO:0004497">
    <property type="term" value="F:monooxygenase activity"/>
    <property type="evidence" value="ECO:0007669"/>
    <property type="project" value="UniProtKB-KW"/>
</dbReference>
<dbReference type="GO" id="GO:0020037">
    <property type="term" value="F:heme binding"/>
    <property type="evidence" value="ECO:0007669"/>
    <property type="project" value="InterPro"/>
</dbReference>
<dbReference type="FunFam" id="1.10.630.10:FF:000018">
    <property type="entry name" value="Cytochrome P450 monooxygenase"/>
    <property type="match status" value="1"/>
</dbReference>
<evidence type="ECO:0000256" key="2">
    <source>
        <dbReference type="ARBA" id="ARBA00022617"/>
    </source>
</evidence>
<dbReference type="PATRIC" id="fig|1348663.4.peg.4357"/>
<dbReference type="PANTHER" id="PTHR46696">
    <property type="entry name" value="P450, PUTATIVE (EUROFUNG)-RELATED"/>
    <property type="match status" value="1"/>
</dbReference>
<dbReference type="InterPro" id="IPR017972">
    <property type="entry name" value="Cyt_P450_CS"/>
</dbReference>
<dbReference type="InterPro" id="IPR001128">
    <property type="entry name" value="Cyt_P450"/>
</dbReference>
<sequence>MTTSARTDSGSADRADALAFPAPKSAKCPFDPPPAVDRARAAHPVVRATLWDGTSAWLITEHEHVRQVLGDKRFSAEGTRDGFPYLVAGVRELVRTMKPTFFRQDDPEHARLRRMLTADFMVKRVEAMRPEIQQLTDELLDRMIENGPEADLVADFALPLPSVVICLLLGVPYEDHRFFQERAAALFSLQATAEEVRRSQQELLTYLAGIAERKQREPDGSIISRLVAQGELDFDEIASTGRLLLVAGHETTANMIALSALVLMRNPDQLARLRAEPALVKGAVEELLRYLTIVHNGIPRVAAEDVAVGGVTVRAGEGVLCLVNTANRDERVFPGGDTLDLGRDANRHVAFGFGVHQCLGQPLARAELQIALETLFRRLPGLRPAIPFEDVPFRHDQAIYGLGALPVTW</sequence>
<evidence type="ECO:0000313" key="8">
    <source>
        <dbReference type="EMBL" id="KDN83867.1"/>
    </source>
</evidence>
<gene>
    <name evidence="8" type="ORF">KCH_45160</name>
</gene>
<evidence type="ECO:0000256" key="1">
    <source>
        <dbReference type="ARBA" id="ARBA00010617"/>
    </source>
</evidence>
<dbReference type="PANTHER" id="PTHR46696:SF1">
    <property type="entry name" value="CYTOCHROME P450 YJIB-RELATED"/>
    <property type="match status" value="1"/>
</dbReference>
<dbReference type="CDD" id="cd11030">
    <property type="entry name" value="CYP105-like"/>
    <property type="match status" value="1"/>
</dbReference>
<evidence type="ECO:0000256" key="7">
    <source>
        <dbReference type="RuleBase" id="RU000461"/>
    </source>
</evidence>
<keyword evidence="3 7" id="KW-0479">Metal-binding</keyword>
<evidence type="ECO:0000256" key="6">
    <source>
        <dbReference type="ARBA" id="ARBA00023033"/>
    </source>
</evidence>
<comment type="caution">
    <text evidence="8">The sequence shown here is derived from an EMBL/GenBank/DDBJ whole genome shotgun (WGS) entry which is preliminary data.</text>
</comment>
<keyword evidence="9" id="KW-1185">Reference proteome</keyword>
<dbReference type="GO" id="GO:0005506">
    <property type="term" value="F:iron ion binding"/>
    <property type="evidence" value="ECO:0007669"/>
    <property type="project" value="InterPro"/>
</dbReference>
<keyword evidence="2 7" id="KW-0349">Heme</keyword>
<accession>A0A066YRK1</accession>
<dbReference type="RefSeq" id="WP_035865203.1">
    <property type="nucleotide sequence ID" value="NZ_KK853997.1"/>
</dbReference>
<dbReference type="Pfam" id="PF00067">
    <property type="entry name" value="p450"/>
    <property type="match status" value="1"/>
</dbReference>
<proteinExistence type="inferred from homology"/>
<keyword evidence="5 7" id="KW-0408">Iron</keyword>
<dbReference type="eggNOG" id="COG2124">
    <property type="taxonomic scope" value="Bacteria"/>
</dbReference>
<dbReference type="GO" id="GO:0016705">
    <property type="term" value="F:oxidoreductase activity, acting on paired donors, with incorporation or reduction of molecular oxygen"/>
    <property type="evidence" value="ECO:0007669"/>
    <property type="project" value="InterPro"/>
</dbReference>
<comment type="similarity">
    <text evidence="1 7">Belongs to the cytochrome P450 family.</text>
</comment>
<dbReference type="AlphaFoldDB" id="A0A066YRK1"/>
<dbReference type="PRINTS" id="PR00385">
    <property type="entry name" value="P450"/>
</dbReference>
<keyword evidence="4 7" id="KW-0560">Oxidoreductase</keyword>
<evidence type="ECO:0000256" key="5">
    <source>
        <dbReference type="ARBA" id="ARBA00023004"/>
    </source>
</evidence>
<dbReference type="EMBL" id="JNBY01000094">
    <property type="protein sequence ID" value="KDN83867.1"/>
    <property type="molecule type" value="Genomic_DNA"/>
</dbReference>
<dbReference type="InterPro" id="IPR002397">
    <property type="entry name" value="Cyt_P450_B"/>
</dbReference>
<dbReference type="OrthoDB" id="3664945at2"/>
<dbReference type="PRINTS" id="PR00359">
    <property type="entry name" value="BP450"/>
</dbReference>
<evidence type="ECO:0000256" key="3">
    <source>
        <dbReference type="ARBA" id="ARBA00022723"/>
    </source>
</evidence>
<evidence type="ECO:0000313" key="9">
    <source>
        <dbReference type="Proteomes" id="UP000027178"/>
    </source>
</evidence>
<keyword evidence="6 7" id="KW-0503">Monooxygenase</keyword>
<dbReference type="Proteomes" id="UP000027178">
    <property type="component" value="Unassembled WGS sequence"/>
</dbReference>
<reference evidence="8 9" key="1">
    <citation type="submission" date="2014-05" db="EMBL/GenBank/DDBJ databases">
        <title>Draft Genome Sequence of Kitasatospora cheerisanensis KCTC 2395.</title>
        <authorList>
            <person name="Nam D.H."/>
        </authorList>
    </citation>
    <scope>NUCLEOTIDE SEQUENCE [LARGE SCALE GENOMIC DNA]</scope>
    <source>
        <strain evidence="8 9">KCTC 2395</strain>
    </source>
</reference>
<dbReference type="Gene3D" id="1.10.630.10">
    <property type="entry name" value="Cytochrome P450"/>
    <property type="match status" value="1"/>
</dbReference>
<dbReference type="HOGENOM" id="CLU_033716_1_1_11"/>
<protein>
    <submittedName>
        <fullName evidence="8">Cytochrome P450</fullName>
    </submittedName>
</protein>
<dbReference type="InterPro" id="IPR036396">
    <property type="entry name" value="Cyt_P450_sf"/>
</dbReference>
<dbReference type="PROSITE" id="PS00086">
    <property type="entry name" value="CYTOCHROME_P450"/>
    <property type="match status" value="1"/>
</dbReference>
<name>A0A066YRK1_9ACTN</name>
<organism evidence="8 9">
    <name type="scientific">Kitasatospora cheerisanensis KCTC 2395</name>
    <dbReference type="NCBI Taxonomy" id="1348663"/>
    <lineage>
        <taxon>Bacteria</taxon>
        <taxon>Bacillati</taxon>
        <taxon>Actinomycetota</taxon>
        <taxon>Actinomycetes</taxon>
        <taxon>Kitasatosporales</taxon>
        <taxon>Streptomycetaceae</taxon>
        <taxon>Kitasatospora</taxon>
    </lineage>
</organism>
<evidence type="ECO:0000256" key="4">
    <source>
        <dbReference type="ARBA" id="ARBA00023002"/>
    </source>
</evidence>